<comment type="caution">
    <text evidence="2">The sequence shown here is derived from an EMBL/GenBank/DDBJ whole genome shotgun (WGS) entry which is preliminary data.</text>
</comment>
<dbReference type="Proteomes" id="UP000789595">
    <property type="component" value="Unassembled WGS sequence"/>
</dbReference>
<evidence type="ECO:0000256" key="1">
    <source>
        <dbReference type="SAM" id="SignalP"/>
    </source>
</evidence>
<name>A0A8J2SJT5_9STRA</name>
<dbReference type="EMBL" id="CAKKNE010000004">
    <property type="protein sequence ID" value="CAH0373205.1"/>
    <property type="molecule type" value="Genomic_DNA"/>
</dbReference>
<reference evidence="2" key="1">
    <citation type="submission" date="2021-11" db="EMBL/GenBank/DDBJ databases">
        <authorList>
            <consortium name="Genoscope - CEA"/>
            <person name="William W."/>
        </authorList>
    </citation>
    <scope>NUCLEOTIDE SEQUENCE</scope>
</reference>
<feature type="signal peptide" evidence="1">
    <location>
        <begin position="1"/>
        <end position="17"/>
    </location>
</feature>
<organism evidence="2 3">
    <name type="scientific">Pelagomonas calceolata</name>
    <dbReference type="NCBI Taxonomy" id="35677"/>
    <lineage>
        <taxon>Eukaryota</taxon>
        <taxon>Sar</taxon>
        <taxon>Stramenopiles</taxon>
        <taxon>Ochrophyta</taxon>
        <taxon>Pelagophyceae</taxon>
        <taxon>Pelagomonadales</taxon>
        <taxon>Pelagomonadaceae</taxon>
        <taxon>Pelagomonas</taxon>
    </lineage>
</organism>
<proteinExistence type="predicted"/>
<dbReference type="OrthoDB" id="66620at2759"/>
<evidence type="ECO:0000313" key="3">
    <source>
        <dbReference type="Proteomes" id="UP000789595"/>
    </source>
</evidence>
<evidence type="ECO:0000313" key="2">
    <source>
        <dbReference type="EMBL" id="CAH0373205.1"/>
    </source>
</evidence>
<protein>
    <submittedName>
        <fullName evidence="2">Uncharacterized protein</fullName>
    </submittedName>
</protein>
<gene>
    <name evidence="2" type="ORF">PECAL_4P03850</name>
</gene>
<dbReference type="AlphaFoldDB" id="A0A8J2SJT5"/>
<sequence>MHKAAALIVALAAVADAFRPPARGTTAPMTRRDMLNNGGNFGQVFYMGYEYAPPNGLGAQLPAVWKSTSASGAPENSSLSHFSAMTRPCWLRPAVMNRHCHAIEQVSRRWRGGRRGDSARTCRKILIFTQVTGRRLRGRPPEAVWYCLRRTGPEFCKRRQGA</sequence>
<feature type="chain" id="PRO_5035243170" evidence="1">
    <location>
        <begin position="18"/>
        <end position="162"/>
    </location>
</feature>
<accession>A0A8J2SJT5</accession>
<keyword evidence="3" id="KW-1185">Reference proteome</keyword>
<keyword evidence="1" id="KW-0732">Signal</keyword>